<dbReference type="Gene3D" id="3.60.10.10">
    <property type="entry name" value="Endonuclease/exonuclease/phosphatase"/>
    <property type="match status" value="1"/>
</dbReference>
<reference evidence="1" key="2">
    <citation type="submission" date="2021-01" db="UniProtKB">
        <authorList>
            <consortium name="EnsemblPlants"/>
        </authorList>
    </citation>
    <scope>IDENTIFICATION</scope>
</reference>
<name>A0A7N2KVN7_QUELO</name>
<dbReference type="PANTHER" id="PTHR33710:SF71">
    <property type="entry name" value="ENDONUCLEASE_EXONUCLEASE_PHOSPHATASE DOMAIN-CONTAINING PROTEIN"/>
    <property type="match status" value="1"/>
</dbReference>
<evidence type="ECO:0000313" key="2">
    <source>
        <dbReference type="Proteomes" id="UP000594261"/>
    </source>
</evidence>
<dbReference type="PANTHER" id="PTHR33710">
    <property type="entry name" value="BNAC02G09200D PROTEIN"/>
    <property type="match status" value="1"/>
</dbReference>
<evidence type="ECO:0000313" key="1">
    <source>
        <dbReference type="EnsemblPlants" id="QL02p036395:mrna"/>
    </source>
</evidence>
<dbReference type="InterPro" id="IPR036691">
    <property type="entry name" value="Endo/exonu/phosph_ase_sf"/>
</dbReference>
<dbReference type="InParanoid" id="A0A7N2KVN7"/>
<dbReference type="AlphaFoldDB" id="A0A7N2KVN7"/>
<dbReference type="SUPFAM" id="SSF56219">
    <property type="entry name" value="DNase I-like"/>
    <property type="match status" value="1"/>
</dbReference>
<protein>
    <recommendedName>
        <fullName evidence="3">Reverse transcriptase domain-containing protein</fullName>
    </recommendedName>
</protein>
<dbReference type="OMA" id="QITHASL"/>
<sequence length="632" mass="70117">MSITMVQEVVVFRVCGFNGSAWEVGEGSGPHDADARLEVVLPSPGVSVGLTSEADFVGLSESGIHKAEKQLEVSPSPGVDVGLTSKAVLELSEMLQQQQFLGPNRFSPPSELNFNSNNAAVPKQFWEDPWLTDNGEETCSLDVAPLALWDPNGGSDFGTEVSVIDGFSSEDELEPSEWGMVNGFEWVCSGVYGPNDDSLSDSMYPAERVGCTSFNPAMFKFSDFIEKHLMVDLPLVGGEYTWFRDSNNSSMSRIDRVLVLVGWEEHFLDLTQRILPRVVSNHCPLLLEAGGMARGKSAFKFENVAKSGGFCGEGKKCLLTKLLDLDVKEGMQLLSQEDRDRRVADFYKKLYQEQEYWRPTIDGLDFASLDETERLFMEEFEEEILEALKEAEGDKAPSPDGSTMAFFQKCWSVLEGDVLAFFADFHRQCVFEKSLNAAFLSLIPKKANAINIKDFCPISLNSFVGGRQILGSVLIANECLDSRMKSGVPGVIVKLDIEKTYDHVNWNALFYLMERMGLGFSYSLSRESLVSTLIPFGYGGVEQVVEENGRGEQLLYIRTVLIFSEAITGLKVNVGKSEIVPIGELRNLNVLAHVLCCKVGSLPMIYLGMPLGAHYKDSSIWNPIIEKMERRL</sequence>
<organism evidence="1 2">
    <name type="scientific">Quercus lobata</name>
    <name type="common">Valley oak</name>
    <dbReference type="NCBI Taxonomy" id="97700"/>
    <lineage>
        <taxon>Eukaryota</taxon>
        <taxon>Viridiplantae</taxon>
        <taxon>Streptophyta</taxon>
        <taxon>Embryophyta</taxon>
        <taxon>Tracheophyta</taxon>
        <taxon>Spermatophyta</taxon>
        <taxon>Magnoliopsida</taxon>
        <taxon>eudicotyledons</taxon>
        <taxon>Gunneridae</taxon>
        <taxon>Pentapetalae</taxon>
        <taxon>rosids</taxon>
        <taxon>fabids</taxon>
        <taxon>Fagales</taxon>
        <taxon>Fagaceae</taxon>
        <taxon>Quercus</taxon>
    </lineage>
</organism>
<evidence type="ECO:0008006" key="3">
    <source>
        <dbReference type="Google" id="ProtNLM"/>
    </source>
</evidence>
<dbReference type="EnsemblPlants" id="QL02p036395:mrna">
    <property type="protein sequence ID" value="QL02p036395:mrna"/>
    <property type="gene ID" value="QL02p036395"/>
</dbReference>
<reference evidence="2" key="1">
    <citation type="journal article" date="2016" name="G3 (Bethesda)">
        <title>First Draft Assembly and Annotation of the Genome of a California Endemic Oak Quercus lobata Nee (Fagaceae).</title>
        <authorList>
            <person name="Sork V.L."/>
            <person name="Fitz-Gibbon S.T."/>
            <person name="Puiu D."/>
            <person name="Crepeau M."/>
            <person name="Gugger P.F."/>
            <person name="Sherman R."/>
            <person name="Stevens K."/>
            <person name="Langley C.H."/>
            <person name="Pellegrini M."/>
            <person name="Salzberg S.L."/>
        </authorList>
    </citation>
    <scope>NUCLEOTIDE SEQUENCE [LARGE SCALE GENOMIC DNA]</scope>
    <source>
        <strain evidence="2">cv. SW786</strain>
    </source>
</reference>
<accession>A0A7N2KVN7</accession>
<dbReference type="Gramene" id="QL02p036395:mrna">
    <property type="protein sequence ID" value="QL02p036395:mrna"/>
    <property type="gene ID" value="QL02p036395"/>
</dbReference>
<keyword evidence="2" id="KW-1185">Reference proteome</keyword>
<dbReference type="Proteomes" id="UP000594261">
    <property type="component" value="Chromosome 2"/>
</dbReference>
<proteinExistence type="predicted"/>